<accession>A0A448WFK5</accession>
<dbReference type="Proteomes" id="UP000784294">
    <property type="component" value="Unassembled WGS sequence"/>
</dbReference>
<evidence type="ECO:0000313" key="2">
    <source>
        <dbReference type="Proteomes" id="UP000784294"/>
    </source>
</evidence>
<gene>
    <name evidence="1" type="ORF">PXEA_LOCUS3926</name>
</gene>
<proteinExistence type="predicted"/>
<dbReference type="EMBL" id="CAAALY010009153">
    <property type="protein sequence ID" value="VEL10486.1"/>
    <property type="molecule type" value="Genomic_DNA"/>
</dbReference>
<organism evidence="1 2">
    <name type="scientific">Protopolystoma xenopodis</name>
    <dbReference type="NCBI Taxonomy" id="117903"/>
    <lineage>
        <taxon>Eukaryota</taxon>
        <taxon>Metazoa</taxon>
        <taxon>Spiralia</taxon>
        <taxon>Lophotrochozoa</taxon>
        <taxon>Platyhelminthes</taxon>
        <taxon>Monogenea</taxon>
        <taxon>Polyopisthocotylea</taxon>
        <taxon>Polystomatidea</taxon>
        <taxon>Polystomatidae</taxon>
        <taxon>Protopolystoma</taxon>
    </lineage>
</organism>
<reference evidence="1" key="1">
    <citation type="submission" date="2018-11" db="EMBL/GenBank/DDBJ databases">
        <authorList>
            <consortium name="Pathogen Informatics"/>
        </authorList>
    </citation>
    <scope>NUCLEOTIDE SEQUENCE</scope>
</reference>
<name>A0A448WFK5_9PLAT</name>
<dbReference type="AlphaFoldDB" id="A0A448WFK5"/>
<sequence>MPRPDRAFVELTIAVCSFIRKESKIGRTRRPRTDESTCDRLHVWDGPRLISLPPAGKGEKPYARLRNPTQTLPECRRPIVSGPWQLKLLCRDLACAWTSVTPDGAQRKRKTLGQDAKETSTRLETCGLRSTAKHSWLQHHRDFLSTLSPSPINRLNMRDFVAYTYKVNLGAQGSPRNLVPCANPANISMTVGKIRSTWTSCLRF</sequence>
<keyword evidence="2" id="KW-1185">Reference proteome</keyword>
<protein>
    <submittedName>
        <fullName evidence="1">Uncharacterized protein</fullName>
    </submittedName>
</protein>
<comment type="caution">
    <text evidence="1">The sequence shown here is derived from an EMBL/GenBank/DDBJ whole genome shotgun (WGS) entry which is preliminary data.</text>
</comment>
<evidence type="ECO:0000313" key="1">
    <source>
        <dbReference type="EMBL" id="VEL10486.1"/>
    </source>
</evidence>